<feature type="compositionally biased region" description="Low complexity" evidence="6">
    <location>
        <begin position="822"/>
        <end position="832"/>
    </location>
</feature>
<protein>
    <recommendedName>
        <fullName evidence="9">Cell polarity protein</fullName>
    </recommendedName>
</protein>
<feature type="compositionally biased region" description="Basic and acidic residues" evidence="6">
    <location>
        <begin position="786"/>
        <end position="819"/>
    </location>
</feature>
<reference evidence="7 8" key="1">
    <citation type="submission" date="2016-05" db="EMBL/GenBank/DDBJ databases">
        <title>Comparative analysis of secretome profiles of manganese(II)-oxidizing ascomycete fungi.</title>
        <authorList>
            <consortium name="DOE Joint Genome Institute"/>
            <person name="Zeiner C.A."/>
            <person name="Purvine S.O."/>
            <person name="Zink E.M."/>
            <person name="Wu S."/>
            <person name="Pasa-Tolic L."/>
            <person name="Chaput D.L."/>
            <person name="Haridas S."/>
            <person name="Grigoriev I.V."/>
            <person name="Santelli C.M."/>
            <person name="Hansel C.M."/>
        </authorList>
    </citation>
    <scope>NUCLEOTIDE SEQUENCE [LARGE SCALE GENOMIC DNA]</scope>
    <source>
        <strain evidence="7 8">SRC1lrK2f</strain>
    </source>
</reference>
<dbReference type="EMBL" id="KV441469">
    <property type="protein sequence ID" value="OAG25734.1"/>
    <property type="molecule type" value="Genomic_DNA"/>
</dbReference>
<accession>A0A177E191</accession>
<evidence type="ECO:0000313" key="7">
    <source>
        <dbReference type="EMBL" id="OAG25734.1"/>
    </source>
</evidence>
<feature type="compositionally biased region" description="Polar residues" evidence="6">
    <location>
        <begin position="1099"/>
        <end position="1119"/>
    </location>
</feature>
<keyword evidence="2" id="KW-0880">Kelch repeat</keyword>
<feature type="compositionally biased region" description="Polar residues" evidence="6">
    <location>
        <begin position="571"/>
        <end position="584"/>
    </location>
</feature>
<sequence length="1247" mass="136629">MSFLFGKKSKQQANNALPPATRDITSSGGQGQPPPAVNGSGSREIEKTRGGPQSQTPTPGGSVNNSLNSLQNVGNAPTPEPKALREKADTNIQNTNPRFAGNSPDSPYPWSSRRLNFTAGNPFPRYGAAINATASKDGTIYLMGGLVGGATVKGDLWLTEMGNGSMACYPISTTGDGPGPRVGHASLLVGNAFIIYIFGGQVEGFFFNDLVAFDLNSLQSSASRWEVLLPNTKEQASPQGRSPPARTNHSVVTWNDKLYLFGGTDGITWFNDVWTYEPRSNAWTELDCIGYIPVAREGHSAALVNDTMYIFGGRTQEGVDLGDLAAFRISSRRWYMFQNMGHSPSARSGHSMTAFGKHIVVLAGEPSSSVSDRNELSLSYILDTSKIRYPPNESAPPPQPQGTQRKMSGGERSNVPPAKVGSPPTRESMMPASQFTRAPENMGNGANAGSRLPRAAGQPPGPPPLQQPPQPRENGAGVQGAAKPRSKTPTKNERGYGPPIDTGAASALDRENMSPMTRESPSTNDMQRKMSSDAVSQRTPKESMDTTRSGSILSRNTSKSHRPQPSHDSTEQATRQSLETQQQRGFARDVEQLPNEGLKNASLANDQRNTELIKELEHVKSRNAWYASELALARRAGYSSGTSTSPVFDERSADAFRDEDRPLLEALLKMKTELERVQTSIKAQGDDAAKRIAEVERQRDAAVSEAIYAKTKLAAHGGGSQNGTPQPDGTRSTNTPDADRLQDVSRRLAMSLAAQGDLATKVEHLTREIDAEKKAKQLAEETAEAAQKRVQELDSTRQKATAESESLRAELHEAERVAREVSTSAAEAESASKLLAIDKQELSAKVAKVSEEHKAQSSIIQSLRDAVFASTEKSTLLEKKLTEERATSENLRQKLGQLPSPFGTPEFNRVRELEQQVDSMTKAHEEMRSMFEEREHEVSKEWEEKLQALHNDHQAAVKYLRGTEKMLSKMKQELDRYKSANLKLEEELTQAKQDKRSPTDEADQAESNAERAALRSELDKAREEMEATVTRFEAQLSKLQSDLASARADAETAANATKQAEHQAAQFQTDLDALRRQHTQTEERAREAESRVQMFLDQFESSVDNYRRQSQAPTENTLPEHSRHRAHDSIASAESLYSRNDGSSTPEAVPRPSSSATRNSMALDNLASELDALRSHWETTNKAYRLSDRFDFERMPDNDNTDLNELSQWRNKVESEDGFQAAAGSHDAKSAQPAATMASPTQLHGSS</sequence>
<evidence type="ECO:0000256" key="1">
    <source>
        <dbReference type="ARBA" id="ARBA00004496"/>
    </source>
</evidence>
<feature type="compositionally biased region" description="Pro residues" evidence="6">
    <location>
        <begin position="459"/>
        <end position="471"/>
    </location>
</feature>
<feature type="compositionally biased region" description="Polar residues" evidence="6">
    <location>
        <begin position="546"/>
        <end position="557"/>
    </location>
</feature>
<gene>
    <name evidence="7" type="ORF">CC77DRAFT_925209</name>
</gene>
<dbReference type="PANTHER" id="PTHR23244">
    <property type="entry name" value="KELCH REPEAT DOMAIN"/>
    <property type="match status" value="1"/>
</dbReference>
<dbReference type="OMA" id="CIGYIPA"/>
<dbReference type="Pfam" id="PF24681">
    <property type="entry name" value="Kelch_KLHDC2_KLHL20_DRC7"/>
    <property type="match status" value="1"/>
</dbReference>
<comment type="subcellular location">
    <subcellularLocation>
        <location evidence="1">Cytoplasm</location>
    </subcellularLocation>
</comment>
<name>A0A177E191_ALTAL</name>
<dbReference type="AlphaFoldDB" id="A0A177E191"/>
<dbReference type="FunFam" id="2.120.10.80:FF:000049">
    <property type="entry name" value="Cell polarity protein (Tea1)"/>
    <property type="match status" value="1"/>
</dbReference>
<feature type="region of interest" description="Disordered" evidence="6">
    <location>
        <begin position="1039"/>
        <end position="1160"/>
    </location>
</feature>
<dbReference type="RefSeq" id="XP_018391155.1">
    <property type="nucleotide sequence ID" value="XM_018533850.1"/>
</dbReference>
<dbReference type="Proteomes" id="UP000077248">
    <property type="component" value="Unassembled WGS sequence"/>
</dbReference>
<feature type="region of interest" description="Disordered" evidence="6">
    <location>
        <begin position="773"/>
        <end position="834"/>
    </location>
</feature>
<dbReference type="SMART" id="SM00612">
    <property type="entry name" value="Kelch"/>
    <property type="match status" value="2"/>
</dbReference>
<feature type="compositionally biased region" description="Polar residues" evidence="6">
    <location>
        <begin position="514"/>
        <end position="525"/>
    </location>
</feature>
<keyword evidence="4" id="KW-0677">Repeat</keyword>
<feature type="compositionally biased region" description="Polar residues" evidence="6">
    <location>
        <begin position="1135"/>
        <end position="1160"/>
    </location>
</feature>
<organism evidence="7 8">
    <name type="scientific">Alternaria alternata</name>
    <name type="common">Alternaria rot fungus</name>
    <name type="synonym">Torula alternata</name>
    <dbReference type="NCBI Taxonomy" id="5599"/>
    <lineage>
        <taxon>Eukaryota</taxon>
        <taxon>Fungi</taxon>
        <taxon>Dikarya</taxon>
        <taxon>Ascomycota</taxon>
        <taxon>Pezizomycotina</taxon>
        <taxon>Dothideomycetes</taxon>
        <taxon>Pleosporomycetidae</taxon>
        <taxon>Pleosporales</taxon>
        <taxon>Pleosporineae</taxon>
        <taxon>Pleosporaceae</taxon>
        <taxon>Alternaria</taxon>
        <taxon>Alternaria sect. Alternaria</taxon>
        <taxon>Alternaria alternata complex</taxon>
    </lineage>
</organism>
<keyword evidence="8" id="KW-1185">Reference proteome</keyword>
<evidence type="ECO:0000256" key="6">
    <source>
        <dbReference type="SAM" id="MobiDB-lite"/>
    </source>
</evidence>
<feature type="compositionally biased region" description="Basic and acidic residues" evidence="6">
    <location>
        <begin position="737"/>
        <end position="746"/>
    </location>
</feature>
<feature type="compositionally biased region" description="Polar residues" evidence="6">
    <location>
        <begin position="722"/>
        <end position="736"/>
    </location>
</feature>
<feature type="compositionally biased region" description="Polar residues" evidence="6">
    <location>
        <begin position="1238"/>
        <end position="1247"/>
    </location>
</feature>
<dbReference type="VEuPathDB" id="FungiDB:CC77DRAFT_925209"/>
<evidence type="ECO:0000256" key="2">
    <source>
        <dbReference type="ARBA" id="ARBA00022441"/>
    </source>
</evidence>
<evidence type="ECO:0008006" key="9">
    <source>
        <dbReference type="Google" id="ProtNLM"/>
    </source>
</evidence>
<feature type="compositionally biased region" description="Basic and acidic residues" evidence="6">
    <location>
        <begin position="1008"/>
        <end position="1025"/>
    </location>
</feature>
<evidence type="ECO:0000256" key="3">
    <source>
        <dbReference type="ARBA" id="ARBA00022490"/>
    </source>
</evidence>
<dbReference type="InterPro" id="IPR015915">
    <property type="entry name" value="Kelch-typ_b-propeller"/>
</dbReference>
<feature type="region of interest" description="Disordered" evidence="6">
    <location>
        <begin position="881"/>
        <end position="907"/>
    </location>
</feature>
<feature type="compositionally biased region" description="Low complexity" evidence="6">
    <location>
        <begin position="1044"/>
        <end position="1058"/>
    </location>
</feature>
<evidence type="ECO:0000256" key="5">
    <source>
        <dbReference type="ARBA" id="ARBA00023054"/>
    </source>
</evidence>
<feature type="region of interest" description="Disordered" evidence="6">
    <location>
        <begin position="1"/>
        <end position="113"/>
    </location>
</feature>
<evidence type="ECO:0000313" key="8">
    <source>
        <dbReference type="Proteomes" id="UP000077248"/>
    </source>
</evidence>
<dbReference type="KEGG" id="aalt:CC77DRAFT_925209"/>
<dbReference type="PANTHER" id="PTHR23244:SF456">
    <property type="entry name" value="MULTIPLE EPIDERMAL GROWTH FACTOR-LIKE DOMAINS PROTEIN 8"/>
    <property type="match status" value="1"/>
</dbReference>
<dbReference type="STRING" id="5599.A0A177E191"/>
<dbReference type="InterPro" id="IPR006652">
    <property type="entry name" value="Kelch_1"/>
</dbReference>
<proteinExistence type="predicted"/>
<dbReference type="SUPFAM" id="SSF117281">
    <property type="entry name" value="Kelch motif"/>
    <property type="match status" value="1"/>
</dbReference>
<feature type="region of interest" description="Disordered" evidence="6">
    <location>
        <begin position="712"/>
        <end position="746"/>
    </location>
</feature>
<feature type="compositionally biased region" description="Basic and acidic residues" evidence="6">
    <location>
        <begin position="1072"/>
        <end position="1090"/>
    </location>
</feature>
<feature type="region of interest" description="Disordered" evidence="6">
    <location>
        <begin position="985"/>
        <end position="1026"/>
    </location>
</feature>
<keyword evidence="5" id="KW-0175">Coiled coil</keyword>
<dbReference type="Gene3D" id="2.120.10.80">
    <property type="entry name" value="Kelch-type beta propeller"/>
    <property type="match status" value="1"/>
</dbReference>
<feature type="region of interest" description="Disordered" evidence="6">
    <location>
        <begin position="387"/>
        <end position="607"/>
    </location>
</feature>
<evidence type="ECO:0000256" key="4">
    <source>
        <dbReference type="ARBA" id="ARBA00022737"/>
    </source>
</evidence>
<dbReference type="GeneID" id="29119444"/>
<keyword evidence="3" id="KW-0963">Cytoplasm</keyword>
<dbReference type="GO" id="GO:0061245">
    <property type="term" value="P:establishment or maintenance of bipolar cell polarity"/>
    <property type="evidence" value="ECO:0007669"/>
    <property type="project" value="TreeGrafter"/>
</dbReference>
<dbReference type="GO" id="GO:0051285">
    <property type="term" value="C:cell cortex of cell tip"/>
    <property type="evidence" value="ECO:0007669"/>
    <property type="project" value="TreeGrafter"/>
</dbReference>
<feature type="compositionally biased region" description="Low complexity" evidence="6">
    <location>
        <begin position="50"/>
        <end position="75"/>
    </location>
</feature>
<feature type="region of interest" description="Disordered" evidence="6">
    <location>
        <begin position="1216"/>
        <end position="1247"/>
    </location>
</feature>